<dbReference type="AlphaFoldDB" id="A0A074MZ22"/>
<proteinExistence type="predicted"/>
<sequence>MRALVFGSITAILLAACSPESEGTMEARDLPLPRPDSQTDRFAVLALECVHREYPNKISHVLESDADARPPSALTPAFYGCFDWHSSVHGHWLLTRIARTDPETPMRDAILAALARSLTAENIAGEVDYYTSGNRASFERPYGVAWFLQLVAELDESEDPQMREWRENLRPLEDGIVANMMSWLPKLAYPIRIGTHNQSAFAFGLMLDYGRQVGNEELEQMLVEKTLEFHEGDRDCPIGYEPSGEDFLSPCLMEADLMRRVMRPDRFGEWLGGFLPGIPLDGSADWLEPGIVRDPTDGKLVHLDGVNLSRAWAMEGIASALPPADPRRASLQASADRHRETGIASISSETYEGSHWLGSFATYLVTKRGIVAGTAN</sequence>
<dbReference type="Proteomes" id="UP000027866">
    <property type="component" value="Unassembled WGS sequence"/>
</dbReference>
<dbReference type="PATRIC" id="fig|39960.10.peg.1950"/>
<accession>A0A074MZ22</accession>
<dbReference type="Pfam" id="PF11199">
    <property type="entry name" value="DUF2891"/>
    <property type="match status" value="1"/>
</dbReference>
<keyword evidence="2" id="KW-1185">Reference proteome</keyword>
<evidence type="ECO:0000313" key="1">
    <source>
        <dbReference type="EMBL" id="KEO98659.1"/>
    </source>
</evidence>
<name>A0A074MZ22_9SPHN</name>
<dbReference type="KEGG" id="elq:Ga0102493_112853"/>
<evidence type="ECO:0008006" key="3">
    <source>
        <dbReference type="Google" id="ProtNLM"/>
    </source>
</evidence>
<reference evidence="1 2" key="1">
    <citation type="submission" date="2014-04" db="EMBL/GenBank/DDBJ databases">
        <title>A comprehensive comparison of genomes of Erythrobacter spp. Strains.</title>
        <authorList>
            <person name="Zheng Q."/>
        </authorList>
    </citation>
    <scope>NUCLEOTIDE SEQUENCE [LARGE SCALE GENOMIC DNA]</scope>
    <source>
        <strain evidence="1 2">DSM 8509</strain>
    </source>
</reference>
<dbReference type="EMBL" id="JMIX01000003">
    <property type="protein sequence ID" value="KEO98659.1"/>
    <property type="molecule type" value="Genomic_DNA"/>
</dbReference>
<organism evidence="1 2">
    <name type="scientific">Erythrobacter litoralis</name>
    <dbReference type="NCBI Taxonomy" id="39960"/>
    <lineage>
        <taxon>Bacteria</taxon>
        <taxon>Pseudomonadati</taxon>
        <taxon>Pseudomonadota</taxon>
        <taxon>Alphaproteobacteria</taxon>
        <taxon>Sphingomonadales</taxon>
        <taxon>Erythrobacteraceae</taxon>
        <taxon>Erythrobacter/Porphyrobacter group</taxon>
        <taxon>Erythrobacter</taxon>
    </lineage>
</organism>
<protein>
    <recommendedName>
        <fullName evidence="3">DUF2891 domain-containing protein</fullName>
    </recommendedName>
</protein>
<evidence type="ECO:0000313" key="2">
    <source>
        <dbReference type="Proteomes" id="UP000027866"/>
    </source>
</evidence>
<gene>
    <name evidence="1" type="ORF">EH32_06025</name>
</gene>
<dbReference type="OrthoDB" id="9779797at2"/>
<comment type="caution">
    <text evidence="1">The sequence shown here is derived from an EMBL/GenBank/DDBJ whole genome shotgun (WGS) entry which is preliminary data.</text>
</comment>
<dbReference type="RefSeq" id="WP_034900927.1">
    <property type="nucleotide sequence ID" value="NZ_CP017057.1"/>
</dbReference>
<dbReference type="PROSITE" id="PS51257">
    <property type="entry name" value="PROKAR_LIPOPROTEIN"/>
    <property type="match status" value="1"/>
</dbReference>
<dbReference type="InterPro" id="IPR021365">
    <property type="entry name" value="DUF2891"/>
</dbReference>